<sequence>MNVGQDKILGEELLDEDKGVEGGLGCGDERIDCIMPPGSKKSSASSNSTSTMHNTAAVQVGTGATTPALEILTSTPLTVASPSTRASASGAPSAKQRRVRGPTRGKRIRRIIAENKGERISVFLANCHSSPG</sequence>
<dbReference type="EMBL" id="WJXA01000012">
    <property type="protein sequence ID" value="KAF7124334.1"/>
    <property type="molecule type" value="Genomic_DNA"/>
</dbReference>
<dbReference type="AlphaFoldDB" id="A0A834G4G8"/>
<keyword evidence="3" id="KW-1185">Reference proteome</keyword>
<proteinExistence type="predicted"/>
<reference evidence="2" key="1">
    <citation type="submission" date="2019-11" db="EMBL/GenBank/DDBJ databases">
        <authorList>
            <person name="Liu Y."/>
            <person name="Hou J."/>
            <person name="Li T.-Q."/>
            <person name="Guan C.-H."/>
            <person name="Wu X."/>
            <person name="Wu H.-Z."/>
            <person name="Ling F."/>
            <person name="Zhang R."/>
            <person name="Shi X.-G."/>
            <person name="Ren J.-P."/>
            <person name="Chen E.-F."/>
            <person name="Sun J.-M."/>
        </authorList>
    </citation>
    <scope>NUCLEOTIDE SEQUENCE</scope>
    <source>
        <strain evidence="2">Adult_tree_wgs_1</strain>
        <tissue evidence="2">Leaves</tissue>
    </source>
</reference>
<feature type="compositionally biased region" description="Low complexity" evidence="1">
    <location>
        <begin position="39"/>
        <end position="52"/>
    </location>
</feature>
<feature type="compositionally biased region" description="Polar residues" evidence="1">
    <location>
        <begin position="75"/>
        <end position="87"/>
    </location>
</feature>
<protein>
    <submittedName>
        <fullName evidence="2">Uncharacterized protein</fullName>
    </submittedName>
</protein>
<organism evidence="2 3">
    <name type="scientific">Rhododendron simsii</name>
    <name type="common">Sims's rhododendron</name>
    <dbReference type="NCBI Taxonomy" id="118357"/>
    <lineage>
        <taxon>Eukaryota</taxon>
        <taxon>Viridiplantae</taxon>
        <taxon>Streptophyta</taxon>
        <taxon>Embryophyta</taxon>
        <taxon>Tracheophyta</taxon>
        <taxon>Spermatophyta</taxon>
        <taxon>Magnoliopsida</taxon>
        <taxon>eudicotyledons</taxon>
        <taxon>Gunneridae</taxon>
        <taxon>Pentapetalae</taxon>
        <taxon>asterids</taxon>
        <taxon>Ericales</taxon>
        <taxon>Ericaceae</taxon>
        <taxon>Ericoideae</taxon>
        <taxon>Rhodoreae</taxon>
        <taxon>Rhododendron</taxon>
    </lineage>
</organism>
<feature type="region of interest" description="Disordered" evidence="1">
    <location>
        <begin position="75"/>
        <end position="105"/>
    </location>
</feature>
<name>A0A834G4G8_RHOSS</name>
<evidence type="ECO:0000313" key="3">
    <source>
        <dbReference type="Proteomes" id="UP000626092"/>
    </source>
</evidence>
<feature type="region of interest" description="Disordered" evidence="1">
    <location>
        <begin position="1"/>
        <end position="52"/>
    </location>
</feature>
<comment type="caution">
    <text evidence="2">The sequence shown here is derived from an EMBL/GenBank/DDBJ whole genome shotgun (WGS) entry which is preliminary data.</text>
</comment>
<gene>
    <name evidence="2" type="ORF">RHSIM_Rhsim12G0134900</name>
</gene>
<accession>A0A834G4G8</accession>
<evidence type="ECO:0000313" key="2">
    <source>
        <dbReference type="EMBL" id="KAF7124334.1"/>
    </source>
</evidence>
<dbReference type="Proteomes" id="UP000626092">
    <property type="component" value="Unassembled WGS sequence"/>
</dbReference>
<feature type="compositionally biased region" description="Basic residues" evidence="1">
    <location>
        <begin position="95"/>
        <end position="105"/>
    </location>
</feature>
<evidence type="ECO:0000256" key="1">
    <source>
        <dbReference type="SAM" id="MobiDB-lite"/>
    </source>
</evidence>